<dbReference type="STRING" id="470453.B0680_06210"/>
<feature type="transmembrane region" description="Helical" evidence="1">
    <location>
        <begin position="125"/>
        <end position="147"/>
    </location>
</feature>
<gene>
    <name evidence="2" type="ORF">B0680_06210</name>
</gene>
<name>A0A1T0CMH2_9GAMM</name>
<dbReference type="RefSeq" id="WP_078254232.1">
    <property type="nucleotide sequence ID" value="NZ_MUYU01000015.1"/>
</dbReference>
<feature type="transmembrane region" description="Helical" evidence="1">
    <location>
        <begin position="12"/>
        <end position="33"/>
    </location>
</feature>
<accession>A0A1T0CMH2</accession>
<keyword evidence="1" id="KW-1133">Transmembrane helix</keyword>
<dbReference type="OrthoDB" id="9861931at2"/>
<evidence type="ECO:0000313" key="2">
    <source>
        <dbReference type="EMBL" id="OOS23552.1"/>
    </source>
</evidence>
<keyword evidence="3" id="KW-1185">Reference proteome</keyword>
<comment type="caution">
    <text evidence="2">The sequence shown here is derived from an EMBL/GenBank/DDBJ whole genome shotgun (WGS) entry which is preliminary data.</text>
</comment>
<keyword evidence="1" id="KW-0472">Membrane</keyword>
<feature type="transmembrane region" description="Helical" evidence="1">
    <location>
        <begin position="53"/>
        <end position="72"/>
    </location>
</feature>
<dbReference type="Proteomes" id="UP000189800">
    <property type="component" value="Unassembled WGS sequence"/>
</dbReference>
<evidence type="ECO:0000256" key="1">
    <source>
        <dbReference type="SAM" id="Phobius"/>
    </source>
</evidence>
<sequence length="163" mass="18410">MKRLLSFIANEFPIFAMQSLVFALVMAFSSNFFRDTKAFEDFASSKLDSLTVTEFTFTCLAVLVIAGLLSLFEKVTKNMGENSSDILGSAVDKLLLEMPKLLYLIGSSIGTLGIVYGIITRECLILRAYAFIWVMFFFYGSIFTFFLTPKPHSKEKTHEQYPS</sequence>
<organism evidence="2 3">
    <name type="scientific">Moraxella pluranimalium</name>
    <dbReference type="NCBI Taxonomy" id="470453"/>
    <lineage>
        <taxon>Bacteria</taxon>
        <taxon>Pseudomonadati</taxon>
        <taxon>Pseudomonadota</taxon>
        <taxon>Gammaproteobacteria</taxon>
        <taxon>Moraxellales</taxon>
        <taxon>Moraxellaceae</taxon>
        <taxon>Moraxella</taxon>
    </lineage>
</organism>
<keyword evidence="1" id="KW-0812">Transmembrane</keyword>
<reference evidence="2 3" key="1">
    <citation type="submission" date="2017-02" db="EMBL/GenBank/DDBJ databases">
        <title>Draft genome sequence of Moraxella pluranimalium CCUG 54913T type strain.</title>
        <authorList>
            <person name="Salva-Serra F."/>
            <person name="Engstrom-Jakobsson H."/>
            <person name="Thorell K."/>
            <person name="Jaen-Luchoro D."/>
            <person name="Gonzales-Siles L."/>
            <person name="Karlsson R."/>
            <person name="Yazdan S."/>
            <person name="Boulund F."/>
            <person name="Johnning A."/>
            <person name="Engstrand L."/>
            <person name="Kristiansson E."/>
            <person name="Moore E."/>
        </authorList>
    </citation>
    <scope>NUCLEOTIDE SEQUENCE [LARGE SCALE GENOMIC DNA]</scope>
    <source>
        <strain evidence="2 3">CCUG 54913</strain>
    </source>
</reference>
<evidence type="ECO:0000313" key="3">
    <source>
        <dbReference type="Proteomes" id="UP000189800"/>
    </source>
</evidence>
<dbReference type="EMBL" id="MUYU01000015">
    <property type="protein sequence ID" value="OOS23552.1"/>
    <property type="molecule type" value="Genomic_DNA"/>
</dbReference>
<protein>
    <submittedName>
        <fullName evidence="2">Uncharacterized protein</fullName>
    </submittedName>
</protein>
<dbReference type="AlphaFoldDB" id="A0A1T0CMH2"/>
<feature type="transmembrane region" description="Helical" evidence="1">
    <location>
        <begin position="101"/>
        <end position="119"/>
    </location>
</feature>
<proteinExistence type="predicted"/>